<evidence type="ECO:0000313" key="3">
    <source>
        <dbReference type="Proteomes" id="UP001562425"/>
    </source>
</evidence>
<evidence type="ECO:0000313" key="2">
    <source>
        <dbReference type="EMBL" id="KAL1373740.1"/>
    </source>
</evidence>
<evidence type="ECO:0000256" key="1">
    <source>
        <dbReference type="SAM" id="MobiDB-lite"/>
    </source>
</evidence>
<dbReference type="Proteomes" id="UP001562425">
    <property type="component" value="Unassembled WGS sequence"/>
</dbReference>
<name>A0ABD1CBK5_CULPP</name>
<sequence length="210" mass="22875">MMTLDLKVDKDLYLCHMLSRTAFDNEKYRAVSDTLTFCVQLNGQVNSGPWAQIEKTDKLCAEVVKKWDETAPKLLGMKPTICVLLLGLLGMASCHGISTLTAQSGGPGTTADWSKGRRQGTLIERIIISANEIPTDRPSGGVVMFSGDSVQLERMQRAQARRRGWTTSLSEAPSSTARHGTVAAVTNGRTLDPTESRRDLDGSLFDQVCA</sequence>
<dbReference type="EMBL" id="JBEHCU010014030">
    <property type="protein sequence ID" value="KAL1373740.1"/>
    <property type="molecule type" value="Genomic_DNA"/>
</dbReference>
<dbReference type="AlphaFoldDB" id="A0ABD1CBK5"/>
<reference evidence="2 3" key="1">
    <citation type="submission" date="2024-05" db="EMBL/GenBank/DDBJ databases">
        <title>Culex pipiens pipiens assembly and annotation.</title>
        <authorList>
            <person name="Alout H."/>
            <person name="Durand T."/>
        </authorList>
    </citation>
    <scope>NUCLEOTIDE SEQUENCE [LARGE SCALE GENOMIC DNA]</scope>
    <source>
        <strain evidence="2">HA-2024</strain>
        <tissue evidence="2">Whole body</tissue>
    </source>
</reference>
<accession>A0ABD1CBK5</accession>
<proteinExistence type="predicted"/>
<gene>
    <name evidence="2" type="ORF">pipiens_018480</name>
</gene>
<organism evidence="2 3">
    <name type="scientific">Culex pipiens pipiens</name>
    <name type="common">Northern house mosquito</name>
    <dbReference type="NCBI Taxonomy" id="38569"/>
    <lineage>
        <taxon>Eukaryota</taxon>
        <taxon>Metazoa</taxon>
        <taxon>Ecdysozoa</taxon>
        <taxon>Arthropoda</taxon>
        <taxon>Hexapoda</taxon>
        <taxon>Insecta</taxon>
        <taxon>Pterygota</taxon>
        <taxon>Neoptera</taxon>
        <taxon>Endopterygota</taxon>
        <taxon>Diptera</taxon>
        <taxon>Nematocera</taxon>
        <taxon>Culicoidea</taxon>
        <taxon>Culicidae</taxon>
        <taxon>Culicinae</taxon>
        <taxon>Culicini</taxon>
        <taxon>Culex</taxon>
        <taxon>Culex</taxon>
    </lineage>
</organism>
<feature type="compositionally biased region" description="Polar residues" evidence="1">
    <location>
        <begin position="165"/>
        <end position="178"/>
    </location>
</feature>
<comment type="caution">
    <text evidence="2">The sequence shown here is derived from an EMBL/GenBank/DDBJ whole genome shotgun (WGS) entry which is preliminary data.</text>
</comment>
<keyword evidence="3" id="KW-1185">Reference proteome</keyword>
<protein>
    <submittedName>
        <fullName evidence="2">Uncharacterized protein</fullName>
    </submittedName>
</protein>
<feature type="region of interest" description="Disordered" evidence="1">
    <location>
        <begin position="161"/>
        <end position="180"/>
    </location>
</feature>